<keyword evidence="2" id="KW-1185">Reference proteome</keyword>
<protein>
    <submittedName>
        <fullName evidence="1">Uncharacterized protein</fullName>
    </submittedName>
</protein>
<dbReference type="Proteomes" id="UP000594638">
    <property type="component" value="Unassembled WGS sequence"/>
</dbReference>
<organism evidence="1 2">
    <name type="scientific">Olea europaea subsp. europaea</name>
    <dbReference type="NCBI Taxonomy" id="158383"/>
    <lineage>
        <taxon>Eukaryota</taxon>
        <taxon>Viridiplantae</taxon>
        <taxon>Streptophyta</taxon>
        <taxon>Embryophyta</taxon>
        <taxon>Tracheophyta</taxon>
        <taxon>Spermatophyta</taxon>
        <taxon>Magnoliopsida</taxon>
        <taxon>eudicotyledons</taxon>
        <taxon>Gunneridae</taxon>
        <taxon>Pentapetalae</taxon>
        <taxon>asterids</taxon>
        <taxon>lamiids</taxon>
        <taxon>Lamiales</taxon>
        <taxon>Oleaceae</taxon>
        <taxon>Oleeae</taxon>
        <taxon>Olea</taxon>
    </lineage>
</organism>
<name>A0A8S0TH15_OLEEU</name>
<gene>
    <name evidence="1" type="ORF">OLEA9_A027591</name>
</gene>
<sequence>MSQLIDNESDKKQDLAALDKKLKQSQLCSDLEGQIAAKMRAKEAAKQRSGDFTET</sequence>
<dbReference type="AlphaFoldDB" id="A0A8S0TH15"/>
<feature type="non-terminal residue" evidence="1">
    <location>
        <position position="55"/>
    </location>
</feature>
<accession>A0A8S0TH15</accession>
<proteinExistence type="predicted"/>
<evidence type="ECO:0000313" key="1">
    <source>
        <dbReference type="EMBL" id="CAA3004900.1"/>
    </source>
</evidence>
<reference evidence="1 2" key="1">
    <citation type="submission" date="2019-12" db="EMBL/GenBank/DDBJ databases">
        <authorList>
            <person name="Alioto T."/>
            <person name="Alioto T."/>
            <person name="Gomez Garrido J."/>
        </authorList>
    </citation>
    <scope>NUCLEOTIDE SEQUENCE [LARGE SCALE GENOMIC DNA]</scope>
</reference>
<dbReference type="EMBL" id="CACTIH010006805">
    <property type="protein sequence ID" value="CAA3004900.1"/>
    <property type="molecule type" value="Genomic_DNA"/>
</dbReference>
<comment type="caution">
    <text evidence="1">The sequence shown here is derived from an EMBL/GenBank/DDBJ whole genome shotgun (WGS) entry which is preliminary data.</text>
</comment>
<dbReference type="Gramene" id="OE9A027591T1">
    <property type="protein sequence ID" value="OE9A027591C1"/>
    <property type="gene ID" value="OE9A027591"/>
</dbReference>
<evidence type="ECO:0000313" key="2">
    <source>
        <dbReference type="Proteomes" id="UP000594638"/>
    </source>
</evidence>